<keyword evidence="3" id="KW-0804">Transcription</keyword>
<sequence length="256" mass="28269">MPVDNFTVKRVVVDKVLAPKPYDLLADQLRESILLGDIAEGEVLPPERELVEQTGLTRGSVREALKQLASEGLLRTKPGRFGGNTVTLPGRDVVTNSLSQFVRGRRMSLRELNETREVLEPAMARLAAEYRSDGELSRIKAAHQELIDSAADFHRFSRANITWHRAVAHASGNELLSAVLEAISYGVAVSTTVDRYDDEATRRQVIRVHGKITEAIDDRDGDAAERLMSHHLGATHARATDAEITDVPLSEDDTNE</sequence>
<dbReference type="Pfam" id="PF00392">
    <property type="entry name" value="GntR"/>
    <property type="match status" value="1"/>
</dbReference>
<dbReference type="Gene3D" id="1.10.10.10">
    <property type="entry name" value="Winged helix-like DNA-binding domain superfamily/Winged helix DNA-binding domain"/>
    <property type="match status" value="1"/>
</dbReference>
<keyword evidence="6" id="KW-1185">Reference proteome</keyword>
<dbReference type="PRINTS" id="PR00035">
    <property type="entry name" value="HTHGNTR"/>
</dbReference>
<dbReference type="Proteomes" id="UP000199009">
    <property type="component" value="Chromosome I"/>
</dbReference>
<keyword evidence="2 5" id="KW-0238">DNA-binding</keyword>
<dbReference type="RefSeq" id="WP_091488177.1">
    <property type="nucleotide sequence ID" value="NZ_LT629692.1"/>
</dbReference>
<dbReference type="AlphaFoldDB" id="A0A1G7XLC2"/>
<dbReference type="OrthoDB" id="7989071at2"/>
<reference evidence="5 6" key="1">
    <citation type="submission" date="2016-10" db="EMBL/GenBank/DDBJ databases">
        <authorList>
            <person name="de Groot N.N."/>
        </authorList>
    </citation>
    <scope>NUCLEOTIDE SEQUENCE [LARGE SCALE GENOMIC DNA]</scope>
    <source>
        <strain evidence="5 6">DSM 23142</strain>
    </source>
</reference>
<dbReference type="SMART" id="SM00895">
    <property type="entry name" value="FCD"/>
    <property type="match status" value="1"/>
</dbReference>
<dbReference type="Gene3D" id="1.20.120.530">
    <property type="entry name" value="GntR ligand-binding domain-like"/>
    <property type="match status" value="1"/>
</dbReference>
<dbReference type="PROSITE" id="PS50949">
    <property type="entry name" value="HTH_GNTR"/>
    <property type="match status" value="1"/>
</dbReference>
<dbReference type="SUPFAM" id="SSF48008">
    <property type="entry name" value="GntR ligand-binding domain-like"/>
    <property type="match status" value="1"/>
</dbReference>
<dbReference type="InterPro" id="IPR000524">
    <property type="entry name" value="Tscrpt_reg_HTH_GntR"/>
</dbReference>
<dbReference type="InterPro" id="IPR008920">
    <property type="entry name" value="TF_FadR/GntR_C"/>
</dbReference>
<evidence type="ECO:0000313" key="6">
    <source>
        <dbReference type="Proteomes" id="UP000199009"/>
    </source>
</evidence>
<dbReference type="STRING" id="370764.SAMN04489810_1463"/>
<evidence type="ECO:0000256" key="1">
    <source>
        <dbReference type="ARBA" id="ARBA00023015"/>
    </source>
</evidence>
<feature type="domain" description="HTH gntR-type" evidence="4">
    <location>
        <begin position="19"/>
        <end position="89"/>
    </location>
</feature>
<proteinExistence type="predicted"/>
<organism evidence="5 6">
    <name type="scientific">Microbacterium pygmaeum</name>
    <dbReference type="NCBI Taxonomy" id="370764"/>
    <lineage>
        <taxon>Bacteria</taxon>
        <taxon>Bacillati</taxon>
        <taxon>Actinomycetota</taxon>
        <taxon>Actinomycetes</taxon>
        <taxon>Micrococcales</taxon>
        <taxon>Microbacteriaceae</taxon>
        <taxon>Microbacterium</taxon>
    </lineage>
</organism>
<dbReference type="Pfam" id="PF07729">
    <property type="entry name" value="FCD"/>
    <property type="match status" value="1"/>
</dbReference>
<gene>
    <name evidence="5" type="ORF">SAMN04489810_1463</name>
</gene>
<evidence type="ECO:0000313" key="5">
    <source>
        <dbReference type="EMBL" id="SDG84972.1"/>
    </source>
</evidence>
<dbReference type="SMART" id="SM00345">
    <property type="entry name" value="HTH_GNTR"/>
    <property type="match status" value="1"/>
</dbReference>
<dbReference type="SUPFAM" id="SSF46785">
    <property type="entry name" value="Winged helix' DNA-binding domain"/>
    <property type="match status" value="1"/>
</dbReference>
<protein>
    <submittedName>
        <fullName evidence="5">DNA-binding transcriptional regulator, FadR family</fullName>
    </submittedName>
</protein>
<accession>A0A1G7XLC2</accession>
<dbReference type="PANTHER" id="PTHR43537:SF5">
    <property type="entry name" value="UXU OPERON TRANSCRIPTIONAL REGULATOR"/>
    <property type="match status" value="1"/>
</dbReference>
<dbReference type="GO" id="GO:0003700">
    <property type="term" value="F:DNA-binding transcription factor activity"/>
    <property type="evidence" value="ECO:0007669"/>
    <property type="project" value="InterPro"/>
</dbReference>
<dbReference type="CDD" id="cd07377">
    <property type="entry name" value="WHTH_GntR"/>
    <property type="match status" value="1"/>
</dbReference>
<evidence type="ECO:0000256" key="2">
    <source>
        <dbReference type="ARBA" id="ARBA00023125"/>
    </source>
</evidence>
<dbReference type="PANTHER" id="PTHR43537">
    <property type="entry name" value="TRANSCRIPTIONAL REGULATOR, GNTR FAMILY"/>
    <property type="match status" value="1"/>
</dbReference>
<dbReference type="InterPro" id="IPR036388">
    <property type="entry name" value="WH-like_DNA-bd_sf"/>
</dbReference>
<evidence type="ECO:0000259" key="4">
    <source>
        <dbReference type="PROSITE" id="PS50949"/>
    </source>
</evidence>
<dbReference type="EMBL" id="LT629692">
    <property type="protein sequence ID" value="SDG84972.1"/>
    <property type="molecule type" value="Genomic_DNA"/>
</dbReference>
<dbReference type="InterPro" id="IPR011711">
    <property type="entry name" value="GntR_C"/>
</dbReference>
<dbReference type="GO" id="GO:0003677">
    <property type="term" value="F:DNA binding"/>
    <property type="evidence" value="ECO:0007669"/>
    <property type="project" value="UniProtKB-KW"/>
</dbReference>
<dbReference type="InterPro" id="IPR036390">
    <property type="entry name" value="WH_DNA-bd_sf"/>
</dbReference>
<evidence type="ECO:0000256" key="3">
    <source>
        <dbReference type="ARBA" id="ARBA00023163"/>
    </source>
</evidence>
<name>A0A1G7XLC2_9MICO</name>
<keyword evidence="1" id="KW-0805">Transcription regulation</keyword>